<dbReference type="GO" id="GO:0006487">
    <property type="term" value="P:protein N-linked glycosylation"/>
    <property type="evidence" value="ECO:0007669"/>
    <property type="project" value="TreeGrafter"/>
</dbReference>
<accession>A0A2S5BDE8</accession>
<proteinExistence type="predicted"/>
<dbReference type="PANTHER" id="PTHR12640:SF0">
    <property type="entry name" value="DOLICHYL-DIPHOSPHOOLIGOSACCHARIDE--PROTEIN GLYCOSYLTRANSFERASE SUBUNIT 2"/>
    <property type="match status" value="1"/>
</dbReference>
<keyword evidence="2 8" id="KW-0812">Transmembrane</keyword>
<feature type="region of interest" description="Disordered" evidence="7">
    <location>
        <begin position="79"/>
        <end position="98"/>
    </location>
</feature>
<comment type="caution">
    <text evidence="11">The sequence shown here is derived from an EMBL/GenBank/DDBJ whole genome shotgun (WGS) entry which is preliminary data.</text>
</comment>
<keyword evidence="6 8" id="KW-0472">Membrane</keyword>
<keyword evidence="3 9" id="KW-0732">Signal</keyword>
<reference evidence="11 12" key="1">
    <citation type="journal article" date="2018" name="Front. Microbiol.">
        <title>Prospects for Fungal Bioremediation of Acidic Radioactive Waste Sites: Characterization and Genome Sequence of Rhodotorula taiwanensis MD1149.</title>
        <authorList>
            <person name="Tkavc R."/>
            <person name="Matrosova V.Y."/>
            <person name="Grichenko O.E."/>
            <person name="Gostincar C."/>
            <person name="Volpe R.P."/>
            <person name="Klimenkova P."/>
            <person name="Gaidamakova E.K."/>
            <person name="Zhou C.E."/>
            <person name="Stewart B.J."/>
            <person name="Lyman M.G."/>
            <person name="Malfatti S.A."/>
            <person name="Rubinfeld B."/>
            <person name="Courtot M."/>
            <person name="Singh J."/>
            <person name="Dalgard C.L."/>
            <person name="Hamilton T."/>
            <person name="Frey K.G."/>
            <person name="Gunde-Cimerman N."/>
            <person name="Dugan L."/>
            <person name="Daly M.J."/>
        </authorList>
    </citation>
    <scope>NUCLEOTIDE SEQUENCE [LARGE SCALE GENOMIC DNA]</scope>
    <source>
        <strain evidence="11 12">MD1149</strain>
    </source>
</reference>
<evidence type="ECO:0000256" key="7">
    <source>
        <dbReference type="SAM" id="MobiDB-lite"/>
    </source>
</evidence>
<dbReference type="InterPro" id="IPR056790">
    <property type="entry name" value="Ribophorin_II_C"/>
</dbReference>
<evidence type="ECO:0000256" key="2">
    <source>
        <dbReference type="ARBA" id="ARBA00022692"/>
    </source>
</evidence>
<organism evidence="11 12">
    <name type="scientific">Rhodotorula taiwanensis</name>
    <dbReference type="NCBI Taxonomy" id="741276"/>
    <lineage>
        <taxon>Eukaryota</taxon>
        <taxon>Fungi</taxon>
        <taxon>Dikarya</taxon>
        <taxon>Basidiomycota</taxon>
        <taxon>Pucciniomycotina</taxon>
        <taxon>Microbotryomycetes</taxon>
        <taxon>Sporidiobolales</taxon>
        <taxon>Sporidiobolaceae</taxon>
        <taxon>Rhodotorula</taxon>
    </lineage>
</organism>
<feature type="transmembrane region" description="Helical" evidence="8">
    <location>
        <begin position="261"/>
        <end position="280"/>
    </location>
</feature>
<feature type="transmembrane region" description="Helical" evidence="8">
    <location>
        <begin position="235"/>
        <end position="255"/>
    </location>
</feature>
<protein>
    <recommendedName>
        <fullName evidence="10">Ribophorin II C-terminal domain-containing protein</fullName>
    </recommendedName>
</protein>
<evidence type="ECO:0000256" key="9">
    <source>
        <dbReference type="SAM" id="SignalP"/>
    </source>
</evidence>
<dbReference type="STRING" id="741276.A0A2S5BDE8"/>
<evidence type="ECO:0000256" key="5">
    <source>
        <dbReference type="ARBA" id="ARBA00022989"/>
    </source>
</evidence>
<name>A0A2S5BDE8_9BASI</name>
<dbReference type="GO" id="GO:0008250">
    <property type="term" value="C:oligosaccharyltransferase complex"/>
    <property type="evidence" value="ECO:0007669"/>
    <property type="project" value="InterPro"/>
</dbReference>
<keyword evidence="5 8" id="KW-1133">Transmembrane helix</keyword>
<evidence type="ECO:0000313" key="12">
    <source>
        <dbReference type="Proteomes" id="UP000237144"/>
    </source>
</evidence>
<feature type="compositionally biased region" description="Low complexity" evidence="7">
    <location>
        <begin position="81"/>
        <end position="94"/>
    </location>
</feature>
<evidence type="ECO:0000256" key="8">
    <source>
        <dbReference type="SAM" id="Phobius"/>
    </source>
</evidence>
<keyword evidence="12" id="KW-1185">Reference proteome</keyword>
<evidence type="ECO:0000313" key="11">
    <source>
        <dbReference type="EMBL" id="POY74806.1"/>
    </source>
</evidence>
<evidence type="ECO:0000256" key="6">
    <source>
        <dbReference type="ARBA" id="ARBA00023136"/>
    </source>
</evidence>
<dbReference type="UniPathway" id="UPA00378"/>
<dbReference type="Pfam" id="PF25147">
    <property type="entry name" value="Ribophorin_II_C"/>
    <property type="match status" value="1"/>
</dbReference>
<dbReference type="Proteomes" id="UP000237144">
    <property type="component" value="Unassembled WGS sequence"/>
</dbReference>
<feature type="chain" id="PRO_5044277940" description="Ribophorin II C-terminal domain-containing protein" evidence="9">
    <location>
        <begin position="23"/>
        <end position="300"/>
    </location>
</feature>
<dbReference type="InterPro" id="IPR008814">
    <property type="entry name" value="Swp1"/>
</dbReference>
<dbReference type="OrthoDB" id="432292at2759"/>
<dbReference type="AlphaFoldDB" id="A0A2S5BDE8"/>
<feature type="domain" description="Ribophorin II C-terminal" evidence="10">
    <location>
        <begin position="188"/>
        <end position="287"/>
    </location>
</feature>
<sequence length="300" mass="31630">MLRPLLAGTLALLASTATATLAVRDGKLSVVDSVSASLVGSTALTEDYRYQLTDTDSLKLQFTVTRDGNPFQPQQAAILVSPSSSSSSTTTSSPRARAVQVPVKVRANSGKAKIDLDADTLAQGGARGAVDLTLLVGHPNQSPLAIPLGTISLPESVAAASGRADLERLPKHWEAEKYAPQPEIRWTFRGGENQINPVVALVGLAVVLAPWTILLATIPRLLPQGRLPSPSLSQALFLLSLVALEGLSVISWVYFLPILTTLPYFGAIGLVAVATGRQALGEMARRRKIDAVGGAEKKRS</sequence>
<evidence type="ECO:0000256" key="4">
    <source>
        <dbReference type="ARBA" id="ARBA00022824"/>
    </source>
</evidence>
<evidence type="ECO:0000256" key="3">
    <source>
        <dbReference type="ARBA" id="ARBA00022729"/>
    </source>
</evidence>
<feature type="signal peptide" evidence="9">
    <location>
        <begin position="1"/>
        <end position="22"/>
    </location>
</feature>
<gene>
    <name evidence="11" type="ORF">BMF94_2079</name>
</gene>
<evidence type="ECO:0000256" key="1">
    <source>
        <dbReference type="ARBA" id="ARBA00004477"/>
    </source>
</evidence>
<comment type="subcellular location">
    <subcellularLocation>
        <location evidence="1">Endoplasmic reticulum membrane</location>
        <topology evidence="1">Multi-pass membrane protein</topology>
    </subcellularLocation>
</comment>
<dbReference type="EMBL" id="PJQD01000021">
    <property type="protein sequence ID" value="POY74806.1"/>
    <property type="molecule type" value="Genomic_DNA"/>
</dbReference>
<feature type="transmembrane region" description="Helical" evidence="8">
    <location>
        <begin position="198"/>
        <end position="223"/>
    </location>
</feature>
<evidence type="ECO:0000259" key="10">
    <source>
        <dbReference type="Pfam" id="PF25147"/>
    </source>
</evidence>
<dbReference type="PANTHER" id="PTHR12640">
    <property type="entry name" value="RIBOPHORIN II"/>
    <property type="match status" value="1"/>
</dbReference>
<keyword evidence="4" id="KW-0256">Endoplasmic reticulum</keyword>